<reference evidence="10 11" key="1">
    <citation type="submission" date="2015-12" db="EMBL/GenBank/DDBJ databases">
        <title>The genome of Folsomia candida.</title>
        <authorList>
            <person name="Faddeeva A."/>
            <person name="Derks M.F."/>
            <person name="Anvar Y."/>
            <person name="Smit S."/>
            <person name="Van Straalen N."/>
            <person name="Roelofs D."/>
        </authorList>
    </citation>
    <scope>NUCLEOTIDE SEQUENCE [LARGE SCALE GENOMIC DNA]</scope>
    <source>
        <strain evidence="10 11">VU population</strain>
        <tissue evidence="10">Whole body</tissue>
    </source>
</reference>
<evidence type="ECO:0000256" key="2">
    <source>
        <dbReference type="ARBA" id="ARBA00006148"/>
    </source>
</evidence>
<gene>
    <name evidence="10" type="ORF">Fcan01_12572</name>
</gene>
<dbReference type="Gene3D" id="1.10.3860.10">
    <property type="entry name" value="Sodium:dicarboxylate symporter"/>
    <property type="match status" value="1"/>
</dbReference>
<sequence>MSQPPETLEQLQYIRYTTRPQPCSATLGWIKSNRLLVCTILGVIMGFVTGCSGRIFSPTKTFIELVIFPGEMLMRMLKMLILPLIISSLVTGMSQLDAKSSGRMGSRALVYYIVTTVLAAIVGIVVVVSIHPGNTSIKQTRLSETSAIPVSTVDALLDIVRNTFPENLVQACFQQVATVYKEKPMQPLHLTGNISANFTDDVVPVVEYEKKFVMKEGTNVMGIIVFCLGFGLLLGELGQEGKVMTDFFSILNDVVMRMVELIMWYSPIGIMSLIAGRIMQIGDLSTTMSQLGMYMITVIVGLAFHALITLPTIYFTVTRKNPWTFFKGMLQAWITALGTASSSATLPITFRCLEENNHIDKRVTRFVIPVGATVNMDGTALYEAVAAIFIAQMNGVQLDLGDIITVSLTATLASIGAASIPSAALITMLLVLSALNLPTEDVPLLFTVDWLLDRLRTSINVLGDAYGAGIVYHLSKDELDRMDSERRLSTISYRSPDPAIPLDTILSQRRRSSIHKLETRSVILPPIVIPDRTRNGNLSGSETQI</sequence>
<dbReference type="Pfam" id="PF00375">
    <property type="entry name" value="SDF"/>
    <property type="match status" value="1"/>
</dbReference>
<feature type="transmembrane region" description="Helical" evidence="9">
    <location>
        <begin position="403"/>
        <end position="432"/>
    </location>
</feature>
<feature type="transmembrane region" description="Helical" evidence="9">
    <location>
        <begin position="333"/>
        <end position="354"/>
    </location>
</feature>
<accession>A0A226E4Z8</accession>
<feature type="transmembrane region" description="Helical" evidence="9">
    <location>
        <begin position="366"/>
        <end position="391"/>
    </location>
</feature>
<dbReference type="GO" id="GO:0015501">
    <property type="term" value="F:glutamate:sodium symporter activity"/>
    <property type="evidence" value="ECO:0007669"/>
    <property type="project" value="TreeGrafter"/>
</dbReference>
<comment type="subcellular location">
    <subcellularLocation>
        <location evidence="1 9">Membrane</location>
        <topology evidence="1 9">Multi-pass membrane protein</topology>
    </subcellularLocation>
</comment>
<organism evidence="10 11">
    <name type="scientific">Folsomia candida</name>
    <name type="common">Springtail</name>
    <dbReference type="NCBI Taxonomy" id="158441"/>
    <lineage>
        <taxon>Eukaryota</taxon>
        <taxon>Metazoa</taxon>
        <taxon>Ecdysozoa</taxon>
        <taxon>Arthropoda</taxon>
        <taxon>Hexapoda</taxon>
        <taxon>Collembola</taxon>
        <taxon>Entomobryomorpha</taxon>
        <taxon>Isotomoidea</taxon>
        <taxon>Isotomidae</taxon>
        <taxon>Proisotominae</taxon>
        <taxon>Folsomia</taxon>
    </lineage>
</organism>
<keyword evidence="6 9" id="KW-1133">Transmembrane helix</keyword>
<dbReference type="PRINTS" id="PR00173">
    <property type="entry name" value="EDTRNSPORT"/>
</dbReference>
<dbReference type="PANTHER" id="PTHR11958">
    <property type="entry name" value="SODIUM/DICARBOXYLATE SYMPORTER-RELATED"/>
    <property type="match status" value="1"/>
</dbReference>
<feature type="transmembrane region" description="Helical" evidence="9">
    <location>
        <begin position="34"/>
        <end position="56"/>
    </location>
</feature>
<dbReference type="InterPro" id="IPR001991">
    <property type="entry name" value="Na-dicarboxylate_symporter"/>
</dbReference>
<dbReference type="PANTHER" id="PTHR11958:SF99">
    <property type="entry name" value="SODIUM-DEPENDENT EXCITATORY AMINO ACID TRANSPORTER GLT-6-RELATED"/>
    <property type="match status" value="1"/>
</dbReference>
<dbReference type="GO" id="GO:0005313">
    <property type="term" value="F:L-glutamate transmembrane transporter activity"/>
    <property type="evidence" value="ECO:0007669"/>
    <property type="project" value="TreeGrafter"/>
</dbReference>
<dbReference type="SUPFAM" id="SSF118215">
    <property type="entry name" value="Proton glutamate symport protein"/>
    <property type="match status" value="1"/>
</dbReference>
<evidence type="ECO:0000256" key="5">
    <source>
        <dbReference type="ARBA" id="ARBA00022847"/>
    </source>
</evidence>
<evidence type="ECO:0000256" key="4">
    <source>
        <dbReference type="ARBA" id="ARBA00022692"/>
    </source>
</evidence>
<dbReference type="InterPro" id="IPR018107">
    <property type="entry name" value="Na-dicarboxylate_symporter_CS"/>
</dbReference>
<feature type="transmembrane region" description="Helical" evidence="9">
    <location>
        <begin position="77"/>
        <end position="96"/>
    </location>
</feature>
<keyword evidence="11" id="KW-1185">Reference proteome</keyword>
<proteinExistence type="inferred from homology"/>
<evidence type="ECO:0000256" key="7">
    <source>
        <dbReference type="ARBA" id="ARBA00023136"/>
    </source>
</evidence>
<keyword evidence="7 9" id="KW-0472">Membrane</keyword>
<dbReference type="PROSITE" id="PS00714">
    <property type="entry name" value="NA_DICARBOXYL_SYMP_2"/>
    <property type="match status" value="1"/>
</dbReference>
<evidence type="ECO:0000256" key="6">
    <source>
        <dbReference type="ARBA" id="ARBA00022989"/>
    </source>
</evidence>
<dbReference type="GO" id="GO:0005886">
    <property type="term" value="C:plasma membrane"/>
    <property type="evidence" value="ECO:0007669"/>
    <property type="project" value="TreeGrafter"/>
</dbReference>
<name>A0A226E4Z8_FOLCA</name>
<protein>
    <recommendedName>
        <fullName evidence="9">Amino acid transporter</fullName>
    </recommendedName>
</protein>
<evidence type="ECO:0000256" key="1">
    <source>
        <dbReference type="ARBA" id="ARBA00004141"/>
    </source>
</evidence>
<feature type="transmembrane region" description="Helical" evidence="9">
    <location>
        <begin position="220"/>
        <end position="238"/>
    </location>
</feature>
<comment type="similarity">
    <text evidence="2 9">Belongs to the dicarboxylate/amino acid:cation symporter (DAACS) (TC 2.A.23) family.</text>
</comment>
<dbReference type="InterPro" id="IPR036458">
    <property type="entry name" value="Na:dicarbo_symporter_sf"/>
</dbReference>
<dbReference type="PROSITE" id="PS00713">
    <property type="entry name" value="NA_DICARBOXYL_SYMP_1"/>
    <property type="match status" value="1"/>
</dbReference>
<keyword evidence="5 9" id="KW-0769">Symport</keyword>
<evidence type="ECO:0000313" key="11">
    <source>
        <dbReference type="Proteomes" id="UP000198287"/>
    </source>
</evidence>
<dbReference type="GO" id="GO:0015175">
    <property type="term" value="F:neutral L-amino acid transmembrane transporter activity"/>
    <property type="evidence" value="ECO:0007669"/>
    <property type="project" value="TreeGrafter"/>
</dbReference>
<dbReference type="OMA" id="QFFVIMD"/>
<feature type="transmembrane region" description="Helical" evidence="9">
    <location>
        <begin position="291"/>
        <end position="313"/>
    </location>
</feature>
<dbReference type="AlphaFoldDB" id="A0A226E4Z8"/>
<comment type="caution">
    <text evidence="10">The sequence shown here is derived from an EMBL/GenBank/DDBJ whole genome shotgun (WGS) entry which is preliminary data.</text>
</comment>
<dbReference type="EMBL" id="LNIX01000006">
    <property type="protein sequence ID" value="OXA52519.1"/>
    <property type="molecule type" value="Genomic_DNA"/>
</dbReference>
<keyword evidence="4 9" id="KW-0812">Transmembrane</keyword>
<dbReference type="OrthoDB" id="5877963at2759"/>
<keyword evidence="3 9" id="KW-0813">Transport</keyword>
<dbReference type="InterPro" id="IPR050746">
    <property type="entry name" value="DAACS"/>
</dbReference>
<evidence type="ECO:0000313" key="10">
    <source>
        <dbReference type="EMBL" id="OXA52519.1"/>
    </source>
</evidence>
<feature type="transmembrane region" description="Helical" evidence="9">
    <location>
        <begin position="108"/>
        <end position="131"/>
    </location>
</feature>
<keyword evidence="8" id="KW-0325">Glycoprotein</keyword>
<evidence type="ECO:0000256" key="8">
    <source>
        <dbReference type="ARBA" id="ARBA00023180"/>
    </source>
</evidence>
<evidence type="ECO:0000256" key="9">
    <source>
        <dbReference type="RuleBase" id="RU361216"/>
    </source>
</evidence>
<dbReference type="Proteomes" id="UP000198287">
    <property type="component" value="Unassembled WGS sequence"/>
</dbReference>
<evidence type="ECO:0000256" key="3">
    <source>
        <dbReference type="ARBA" id="ARBA00022448"/>
    </source>
</evidence>
<feature type="transmembrane region" description="Helical" evidence="9">
    <location>
        <begin position="258"/>
        <end position="279"/>
    </location>
</feature>